<comment type="cofactor">
    <cofactor evidence="6">
        <name>[2Fe-2S] cluster</name>
        <dbReference type="ChEBI" id="CHEBI:190135"/>
    </cofactor>
</comment>
<proteinExistence type="inferred from homology"/>
<dbReference type="InterPro" id="IPR042128">
    <property type="entry name" value="NuoE_dom"/>
</dbReference>
<organism evidence="9 10">
    <name type="scientific">Xenophilus arseniciresistens</name>
    <dbReference type="NCBI Taxonomy" id="1283306"/>
    <lineage>
        <taxon>Bacteria</taxon>
        <taxon>Pseudomonadati</taxon>
        <taxon>Pseudomonadota</taxon>
        <taxon>Betaproteobacteria</taxon>
        <taxon>Burkholderiales</taxon>
        <taxon>Comamonadaceae</taxon>
        <taxon>Xenophilus</taxon>
    </lineage>
</organism>
<reference evidence="9" key="1">
    <citation type="submission" date="2023-01" db="EMBL/GenBank/DDBJ databases">
        <title>Xenophilus mangrovi sp. nov., isolated from soil of Mangrove nature reserve.</title>
        <authorList>
            <person name="Xu S."/>
            <person name="Liu Z."/>
            <person name="Xu Y."/>
        </authorList>
    </citation>
    <scope>NUCLEOTIDE SEQUENCE</scope>
    <source>
        <strain evidence="9">YW8</strain>
    </source>
</reference>
<evidence type="ECO:0000256" key="4">
    <source>
        <dbReference type="ARBA" id="ARBA00023004"/>
    </source>
</evidence>
<dbReference type="PANTHER" id="PTHR10371:SF3">
    <property type="entry name" value="NADH DEHYDROGENASE [UBIQUINONE] FLAVOPROTEIN 2, MITOCHONDRIAL"/>
    <property type="match status" value="1"/>
</dbReference>
<keyword evidence="3 8" id="KW-0479">Metal-binding</keyword>
<comment type="cofactor">
    <cofactor evidence="8">
        <name>[2Fe-2S] cluster</name>
        <dbReference type="ChEBI" id="CHEBI:190135"/>
    </cofactor>
    <text evidence="8">Binds 1 [2Fe-2S] cluster.</text>
</comment>
<feature type="binding site" evidence="8">
    <location>
        <position position="102"/>
    </location>
    <ligand>
        <name>[2Fe-2S] cluster</name>
        <dbReference type="ChEBI" id="CHEBI:190135"/>
    </ligand>
</feature>
<dbReference type="Proteomes" id="UP001212602">
    <property type="component" value="Unassembled WGS sequence"/>
</dbReference>
<feature type="binding site" evidence="8">
    <location>
        <position position="97"/>
    </location>
    <ligand>
        <name>[2Fe-2S] cluster</name>
        <dbReference type="ChEBI" id="CHEBI:190135"/>
    </ligand>
</feature>
<evidence type="ECO:0000313" key="9">
    <source>
        <dbReference type="EMBL" id="MDA7417220.1"/>
    </source>
</evidence>
<dbReference type="PIRSF" id="PIRSF000216">
    <property type="entry name" value="NADH_DH_24kDa"/>
    <property type="match status" value="1"/>
</dbReference>
<keyword evidence="4 8" id="KW-0408">Iron</keyword>
<keyword evidence="5 8" id="KW-0411">Iron-sulfur</keyword>
<feature type="binding site" evidence="8">
    <location>
        <position position="138"/>
    </location>
    <ligand>
        <name>[2Fe-2S] cluster</name>
        <dbReference type="ChEBI" id="CHEBI:190135"/>
    </ligand>
</feature>
<keyword evidence="10" id="KW-1185">Reference proteome</keyword>
<dbReference type="PANTHER" id="PTHR10371">
    <property type="entry name" value="NADH DEHYDROGENASE UBIQUINONE FLAVOPROTEIN 2, MITOCHONDRIAL"/>
    <property type="match status" value="1"/>
</dbReference>
<gene>
    <name evidence="9" type="ORF">PGB34_12695</name>
</gene>
<protein>
    <submittedName>
        <fullName evidence="9">NAD(P)H-dependent oxidoreductase subunit E</fullName>
    </submittedName>
</protein>
<comment type="caution">
    <text evidence="9">The sequence shown here is derived from an EMBL/GenBank/DDBJ whole genome shotgun (WGS) entry which is preliminary data.</text>
</comment>
<dbReference type="SUPFAM" id="SSF52833">
    <property type="entry name" value="Thioredoxin-like"/>
    <property type="match status" value="1"/>
</dbReference>
<dbReference type="Gene3D" id="1.10.10.1590">
    <property type="entry name" value="NADH-quinone oxidoreductase subunit E"/>
    <property type="match status" value="1"/>
</dbReference>
<sequence>MSGSLNTPPVTPAALPEAVLSRFAREVAKYPDNDTGRQSAVMACLAIVQQVYGYVSDENEAAIAMYLHMPQIAVREVTTFYNMYNQRPVGKFKLNVCTNLPCQLRDGYQALHHLEKKLGIQMGETTPDGLFTLQQSECLGACADSPVMLVNDRSMCSFMSNEKLDQLIEGLRASVPAGEGQP</sequence>
<dbReference type="Pfam" id="PF01257">
    <property type="entry name" value="2Fe-2S_thioredx"/>
    <property type="match status" value="1"/>
</dbReference>
<dbReference type="AlphaFoldDB" id="A0AAE3N7V4"/>
<evidence type="ECO:0000256" key="2">
    <source>
        <dbReference type="ARBA" id="ARBA00022714"/>
    </source>
</evidence>
<dbReference type="CDD" id="cd03064">
    <property type="entry name" value="TRX_Fd_NuoE"/>
    <property type="match status" value="1"/>
</dbReference>
<evidence type="ECO:0000256" key="6">
    <source>
        <dbReference type="ARBA" id="ARBA00034078"/>
    </source>
</evidence>
<dbReference type="Gene3D" id="3.40.30.10">
    <property type="entry name" value="Glutaredoxin"/>
    <property type="match status" value="1"/>
</dbReference>
<dbReference type="InterPro" id="IPR041921">
    <property type="entry name" value="NuoE_N"/>
</dbReference>
<evidence type="ECO:0000256" key="5">
    <source>
        <dbReference type="ARBA" id="ARBA00023014"/>
    </source>
</evidence>
<keyword evidence="2 8" id="KW-0001">2Fe-2S</keyword>
<dbReference type="GO" id="GO:0003954">
    <property type="term" value="F:NADH dehydrogenase activity"/>
    <property type="evidence" value="ECO:0007669"/>
    <property type="project" value="TreeGrafter"/>
</dbReference>
<dbReference type="RefSeq" id="WP_271428464.1">
    <property type="nucleotide sequence ID" value="NZ_JAQIPB010000005.1"/>
</dbReference>
<dbReference type="InterPro" id="IPR036249">
    <property type="entry name" value="Thioredoxin-like_sf"/>
</dbReference>
<name>A0AAE3N7V4_9BURK</name>
<evidence type="ECO:0000256" key="3">
    <source>
        <dbReference type="ARBA" id="ARBA00022723"/>
    </source>
</evidence>
<dbReference type="GO" id="GO:0046872">
    <property type="term" value="F:metal ion binding"/>
    <property type="evidence" value="ECO:0007669"/>
    <property type="project" value="UniProtKB-KW"/>
</dbReference>
<dbReference type="GO" id="GO:0051537">
    <property type="term" value="F:2 iron, 2 sulfur cluster binding"/>
    <property type="evidence" value="ECO:0007669"/>
    <property type="project" value="UniProtKB-KW"/>
</dbReference>
<dbReference type="FunFam" id="1.10.10.1590:FF:000001">
    <property type="entry name" value="NADH-quinone oxidoreductase subunit E"/>
    <property type="match status" value="1"/>
</dbReference>
<dbReference type="EMBL" id="JAQIPB010000005">
    <property type="protein sequence ID" value="MDA7417220.1"/>
    <property type="molecule type" value="Genomic_DNA"/>
</dbReference>
<accession>A0AAE3N7V4</accession>
<evidence type="ECO:0000256" key="1">
    <source>
        <dbReference type="ARBA" id="ARBA00010643"/>
    </source>
</evidence>
<comment type="similarity">
    <text evidence="1">Belongs to the complex I 24 kDa subunit family.</text>
</comment>
<comment type="catalytic activity">
    <reaction evidence="7">
        <text>a quinone + NADH + 5 H(+)(in) = a quinol + NAD(+) + 4 H(+)(out)</text>
        <dbReference type="Rhea" id="RHEA:57888"/>
        <dbReference type="ChEBI" id="CHEBI:15378"/>
        <dbReference type="ChEBI" id="CHEBI:24646"/>
        <dbReference type="ChEBI" id="CHEBI:57540"/>
        <dbReference type="ChEBI" id="CHEBI:57945"/>
        <dbReference type="ChEBI" id="CHEBI:132124"/>
    </reaction>
</comment>
<dbReference type="NCBIfam" id="TIGR01958">
    <property type="entry name" value="nuoE_fam"/>
    <property type="match status" value="1"/>
</dbReference>
<dbReference type="InterPro" id="IPR002023">
    <property type="entry name" value="NuoE-like"/>
</dbReference>
<evidence type="ECO:0000256" key="7">
    <source>
        <dbReference type="ARBA" id="ARBA00047712"/>
    </source>
</evidence>
<evidence type="ECO:0000313" key="10">
    <source>
        <dbReference type="Proteomes" id="UP001212602"/>
    </source>
</evidence>
<evidence type="ECO:0000256" key="8">
    <source>
        <dbReference type="PIRSR" id="PIRSR000216-1"/>
    </source>
</evidence>
<feature type="binding site" evidence="8">
    <location>
        <position position="142"/>
    </location>
    <ligand>
        <name>[2Fe-2S] cluster</name>
        <dbReference type="ChEBI" id="CHEBI:190135"/>
    </ligand>
</feature>